<gene>
    <name evidence="1" type="ORF">An07g08090</name>
</gene>
<evidence type="ECO:0008006" key="2">
    <source>
        <dbReference type="Google" id="ProtNLM"/>
    </source>
</evidence>
<accession>A0AAJ8BPM0</accession>
<dbReference type="AlphaFoldDB" id="A0AAJ8BPM0"/>
<name>A0AAJ8BPM0_ASPNG</name>
<dbReference type="VEuPathDB" id="FungiDB:An07g08090"/>
<protein>
    <recommendedName>
        <fullName evidence="2">Transposase</fullName>
    </recommendedName>
</protein>
<dbReference type="KEGG" id="ang:An07g08090"/>
<sequence>MARLSTMLPATNVCKSRKIDREAGKTKRKRKAYAAKEHFLQAHKEIGYKVCIEAIRKD</sequence>
<dbReference type="GeneID" id="84591491"/>
<reference evidence="1" key="1">
    <citation type="submission" date="2025-02" db="EMBL/GenBank/DDBJ databases">
        <authorList>
            <consortium name="NCBI Genome Project"/>
        </authorList>
    </citation>
    <scope>NUCLEOTIDE SEQUENCE</scope>
</reference>
<organism evidence="1">
    <name type="scientific">Aspergillus niger</name>
    <dbReference type="NCBI Taxonomy" id="5061"/>
    <lineage>
        <taxon>Eukaryota</taxon>
        <taxon>Fungi</taxon>
        <taxon>Dikarya</taxon>
        <taxon>Ascomycota</taxon>
        <taxon>Pezizomycotina</taxon>
        <taxon>Eurotiomycetes</taxon>
        <taxon>Eurotiomycetidae</taxon>
        <taxon>Eurotiales</taxon>
        <taxon>Aspergillaceae</taxon>
        <taxon>Aspergillus</taxon>
        <taxon>Aspergillus subgen. Circumdati</taxon>
    </lineage>
</organism>
<proteinExistence type="predicted"/>
<reference evidence="1" key="2">
    <citation type="submission" date="2025-08" db="UniProtKB">
        <authorList>
            <consortium name="RefSeq"/>
        </authorList>
    </citation>
    <scope>IDENTIFICATION</scope>
</reference>
<dbReference type="RefSeq" id="XP_059601037.1">
    <property type="nucleotide sequence ID" value="XM_059748625.1"/>
</dbReference>
<evidence type="ECO:0000313" key="1">
    <source>
        <dbReference type="RefSeq" id="XP_059601037.1"/>
    </source>
</evidence>